<dbReference type="OrthoDB" id="407509at2759"/>
<name>A0A4C2A854_EUMVA</name>
<evidence type="ECO:0000313" key="1">
    <source>
        <dbReference type="EMBL" id="GBP95077.1"/>
    </source>
</evidence>
<reference evidence="1 2" key="1">
    <citation type="journal article" date="2019" name="Commun. Biol.">
        <title>The bagworm genome reveals a unique fibroin gene that provides high tensile strength.</title>
        <authorList>
            <person name="Kono N."/>
            <person name="Nakamura H."/>
            <person name="Ohtoshi R."/>
            <person name="Tomita M."/>
            <person name="Numata K."/>
            <person name="Arakawa K."/>
        </authorList>
    </citation>
    <scope>NUCLEOTIDE SEQUENCE [LARGE SCALE GENOMIC DNA]</scope>
</reference>
<proteinExistence type="predicted"/>
<protein>
    <submittedName>
        <fullName evidence="1">Uncharacterized protein</fullName>
    </submittedName>
</protein>
<keyword evidence="2" id="KW-1185">Reference proteome</keyword>
<evidence type="ECO:0000313" key="2">
    <source>
        <dbReference type="Proteomes" id="UP000299102"/>
    </source>
</evidence>
<dbReference type="PROSITE" id="PS51257">
    <property type="entry name" value="PROKAR_LIPOPROTEIN"/>
    <property type="match status" value="1"/>
</dbReference>
<dbReference type="Proteomes" id="UP000299102">
    <property type="component" value="Unassembled WGS sequence"/>
</dbReference>
<dbReference type="AlphaFoldDB" id="A0A4C2A854"/>
<accession>A0A4C2A854</accession>
<dbReference type="EMBL" id="BGZK01002582">
    <property type="protein sequence ID" value="GBP95077.1"/>
    <property type="molecule type" value="Genomic_DNA"/>
</dbReference>
<comment type="caution">
    <text evidence="1">The sequence shown here is derived from an EMBL/GenBank/DDBJ whole genome shotgun (WGS) entry which is preliminary data.</text>
</comment>
<sequence length="109" mass="12522">MKSKELDIKIKKKTFDTCILPCIIYGCETRALIRNHRDKLAKCQKVMTRVTVWYPEMAPGAEAAKYKDGRTMKVILGPLSLRVAADRRQRKKLEEAYVQGTPNAETYCK</sequence>
<organism evidence="1 2">
    <name type="scientific">Eumeta variegata</name>
    <name type="common">Bagworm moth</name>
    <name type="synonym">Eumeta japonica</name>
    <dbReference type="NCBI Taxonomy" id="151549"/>
    <lineage>
        <taxon>Eukaryota</taxon>
        <taxon>Metazoa</taxon>
        <taxon>Ecdysozoa</taxon>
        <taxon>Arthropoda</taxon>
        <taxon>Hexapoda</taxon>
        <taxon>Insecta</taxon>
        <taxon>Pterygota</taxon>
        <taxon>Neoptera</taxon>
        <taxon>Endopterygota</taxon>
        <taxon>Lepidoptera</taxon>
        <taxon>Glossata</taxon>
        <taxon>Ditrysia</taxon>
        <taxon>Tineoidea</taxon>
        <taxon>Psychidae</taxon>
        <taxon>Oiketicinae</taxon>
        <taxon>Eumeta</taxon>
    </lineage>
</organism>
<gene>
    <name evidence="1" type="ORF">EVAR_98371_1</name>
</gene>